<dbReference type="RefSeq" id="WP_117032940.1">
    <property type="nucleotide sequence ID" value="NZ_JACNOL010000009.1"/>
</dbReference>
<keyword evidence="1" id="KW-0472">Membrane</keyword>
<evidence type="ECO:0000313" key="3">
    <source>
        <dbReference type="Proteomes" id="UP000258928"/>
    </source>
</evidence>
<dbReference type="EMBL" id="UKAS01000030">
    <property type="protein sequence ID" value="SXF98552.1"/>
    <property type="molecule type" value="Genomic_DNA"/>
</dbReference>
<keyword evidence="1" id="KW-0812">Transmembrane</keyword>
<reference evidence="2 3" key="1">
    <citation type="submission" date="2018-08" db="EMBL/GenBank/DDBJ databases">
        <authorList>
            <consortium name="Pathogen Informatics"/>
        </authorList>
    </citation>
    <scope>NUCLEOTIDE SEQUENCE [LARGE SCALE GENOMIC DNA]</scope>
    <source>
        <strain evidence="2 3">EuSCAPE_TR218</strain>
    </source>
</reference>
<keyword evidence="1" id="KW-1133">Transmembrane helix</keyword>
<organism evidence="2 3">
    <name type="scientific">Klebsiella variicola</name>
    <dbReference type="NCBI Taxonomy" id="244366"/>
    <lineage>
        <taxon>Bacteria</taxon>
        <taxon>Pseudomonadati</taxon>
        <taxon>Pseudomonadota</taxon>
        <taxon>Gammaproteobacteria</taxon>
        <taxon>Enterobacterales</taxon>
        <taxon>Enterobacteriaceae</taxon>
        <taxon>Klebsiella/Raoultella group</taxon>
        <taxon>Klebsiella</taxon>
        <taxon>Klebsiella pneumoniae complex</taxon>
    </lineage>
</organism>
<protein>
    <submittedName>
        <fullName evidence="2">Uncharacterized protein</fullName>
    </submittedName>
</protein>
<dbReference type="AlphaFoldDB" id="A0ABD7PDD6"/>
<gene>
    <name evidence="2" type="ORF">SAMEA3729809_05090</name>
</gene>
<proteinExistence type="predicted"/>
<name>A0ABD7PDD6_KLEVA</name>
<evidence type="ECO:0000313" key="2">
    <source>
        <dbReference type="EMBL" id="SXF98552.1"/>
    </source>
</evidence>
<comment type="caution">
    <text evidence="2">The sequence shown here is derived from an EMBL/GenBank/DDBJ whole genome shotgun (WGS) entry which is preliminary data.</text>
</comment>
<accession>A0ABD7PDD6</accession>
<sequence length="124" mass="14304">MKKQAGMFLICFIFLLSLKQVKGADETRNHSPDEARVLHASASIEVANADEPDDEDTVRLTKNEYDELVWKAKTYQELNPMKTSNPRERHGFSWDFFWGWVGGAFTTTLIYFFCFGDKKNGTKK</sequence>
<dbReference type="Proteomes" id="UP000258928">
    <property type="component" value="Unassembled WGS sequence"/>
</dbReference>
<feature type="transmembrane region" description="Helical" evidence="1">
    <location>
        <begin position="96"/>
        <end position="115"/>
    </location>
</feature>
<evidence type="ECO:0000256" key="1">
    <source>
        <dbReference type="SAM" id="Phobius"/>
    </source>
</evidence>